<gene>
    <name evidence="1" type="ORF">Kpho02_60510</name>
</gene>
<accession>A0A9W6QEZ5</accession>
<protein>
    <submittedName>
        <fullName evidence="1">Uncharacterized protein</fullName>
    </submittedName>
</protein>
<dbReference type="EMBL" id="BSSA01000027">
    <property type="protein sequence ID" value="GLW73753.1"/>
    <property type="molecule type" value="Genomic_DNA"/>
</dbReference>
<dbReference type="Proteomes" id="UP001165041">
    <property type="component" value="Unassembled WGS sequence"/>
</dbReference>
<dbReference type="GO" id="GO:0003677">
    <property type="term" value="F:DNA binding"/>
    <property type="evidence" value="ECO:0007669"/>
    <property type="project" value="InterPro"/>
</dbReference>
<proteinExistence type="predicted"/>
<name>A0A9W6QEZ5_9ACTN</name>
<evidence type="ECO:0000313" key="2">
    <source>
        <dbReference type="Proteomes" id="UP001165041"/>
    </source>
</evidence>
<dbReference type="RefSeq" id="WP_285739375.1">
    <property type="nucleotide sequence ID" value="NZ_BSSA01000027.1"/>
</dbReference>
<comment type="caution">
    <text evidence="1">The sequence shown here is derived from an EMBL/GenBank/DDBJ whole genome shotgun (WGS) entry which is preliminary data.</text>
</comment>
<evidence type="ECO:0000313" key="1">
    <source>
        <dbReference type="EMBL" id="GLW73753.1"/>
    </source>
</evidence>
<dbReference type="Pfam" id="PF13560">
    <property type="entry name" value="HTH_31"/>
    <property type="match status" value="1"/>
</dbReference>
<dbReference type="SUPFAM" id="SSF47413">
    <property type="entry name" value="lambda repressor-like DNA-binding domains"/>
    <property type="match status" value="1"/>
</dbReference>
<sequence>MGRPRNPVDHSKPARGELAVFLRELQNDAGIDNTALAELTGLHPDRVRRTLNGQTLPTSITVVEKIVTACCADRSAAFTGRLRRRGTTLWHRARLEAQGLRPVSKPEPELIGTYAALVDGMERLRMHAGNPSTRTLEEKAGPGLLPHTSLDRVFARDRLPTKLQVTSLAKAVGLPEEEVEAWGVAWARAEAEVQREAARREEEVHRRARQARGFDAVGALLAGQVRDADPVSALLAYQAESDARKAALWRRLTRTGQPASSVTTWAGLLAG</sequence>
<dbReference type="AlphaFoldDB" id="A0A9W6QEZ5"/>
<dbReference type="InterPro" id="IPR010982">
    <property type="entry name" value="Lambda_DNA-bd_dom_sf"/>
</dbReference>
<organism evidence="1 2">
    <name type="scientific">Kitasatospora phosalacinea</name>
    <dbReference type="NCBI Taxonomy" id="2065"/>
    <lineage>
        <taxon>Bacteria</taxon>
        <taxon>Bacillati</taxon>
        <taxon>Actinomycetota</taxon>
        <taxon>Actinomycetes</taxon>
        <taxon>Kitasatosporales</taxon>
        <taxon>Streptomycetaceae</taxon>
        <taxon>Kitasatospora</taxon>
    </lineage>
</organism>
<reference evidence="1" key="1">
    <citation type="submission" date="2023-02" db="EMBL/GenBank/DDBJ databases">
        <title>Kitasatospora phosalacinea NBRC 14627.</title>
        <authorList>
            <person name="Ichikawa N."/>
            <person name="Sato H."/>
            <person name="Tonouchi N."/>
        </authorList>
    </citation>
    <scope>NUCLEOTIDE SEQUENCE</scope>
    <source>
        <strain evidence="1">NBRC 14627</strain>
    </source>
</reference>